<dbReference type="InterPro" id="IPR003439">
    <property type="entry name" value="ABC_transporter-like_ATP-bd"/>
</dbReference>
<evidence type="ECO:0000313" key="5">
    <source>
        <dbReference type="EMBL" id="STD18613.1"/>
    </source>
</evidence>
<dbReference type="SUPFAM" id="SSF52540">
    <property type="entry name" value="P-loop containing nucleoside triphosphate hydrolases"/>
    <property type="match status" value="1"/>
</dbReference>
<dbReference type="STRING" id="640513.Entas_1252"/>
<dbReference type="AlphaFoldDB" id="A0A376F3P8"/>
<comment type="similarity">
    <text evidence="1">Belongs to the ABC transporter superfamily.</text>
</comment>
<dbReference type="Proteomes" id="UP000255163">
    <property type="component" value="Unassembled WGS sequence"/>
</dbReference>
<dbReference type="PANTHER" id="PTHR43820:SF5">
    <property type="entry name" value="HIGH-AFFINITY BRANCHED-CHAIN AMINO ACID TRANSPORT ATP-BINDING PROTEIN"/>
    <property type="match status" value="1"/>
</dbReference>
<sequence length="119" mass="13183">MNCIAGRVPVESGSIIWHEAGAPPRDLLNLPPEQRSRPGIGYVPQDRRIFSQLTIEENLHIAMRAMGKPNPEAKSDVYDLFPALYALRQARANTLSPDDQYQLALANALVNRPAPADPR</sequence>
<dbReference type="GO" id="GO:0016887">
    <property type="term" value="F:ATP hydrolysis activity"/>
    <property type="evidence" value="ECO:0007669"/>
    <property type="project" value="InterPro"/>
</dbReference>
<dbReference type="InterPro" id="IPR027417">
    <property type="entry name" value="P-loop_NTPase"/>
</dbReference>
<proteinExistence type="inferred from homology"/>
<keyword evidence="5" id="KW-0067">ATP-binding</keyword>
<dbReference type="Pfam" id="PF00005">
    <property type="entry name" value="ABC_tran"/>
    <property type="match status" value="1"/>
</dbReference>
<dbReference type="Gene3D" id="3.40.50.300">
    <property type="entry name" value="P-loop containing nucleotide triphosphate hydrolases"/>
    <property type="match status" value="1"/>
</dbReference>
<dbReference type="EMBL" id="UFYI01000007">
    <property type="protein sequence ID" value="STD18613.1"/>
    <property type="molecule type" value="Genomic_DNA"/>
</dbReference>
<keyword evidence="5" id="KW-0547">Nucleotide-binding</keyword>
<organism evidence="5 6">
    <name type="scientific">Enterobacter asburiae</name>
    <dbReference type="NCBI Taxonomy" id="61645"/>
    <lineage>
        <taxon>Bacteria</taxon>
        <taxon>Pseudomonadati</taxon>
        <taxon>Pseudomonadota</taxon>
        <taxon>Gammaproteobacteria</taxon>
        <taxon>Enterobacterales</taxon>
        <taxon>Enterobacteriaceae</taxon>
        <taxon>Enterobacter</taxon>
        <taxon>Enterobacter cloacae complex</taxon>
    </lineage>
</organism>
<name>A0A376F3P8_ENTAS</name>
<feature type="domain" description="ABC transporter" evidence="4">
    <location>
        <begin position="1"/>
        <end position="113"/>
    </location>
</feature>
<dbReference type="GO" id="GO:0015807">
    <property type="term" value="P:L-amino acid transport"/>
    <property type="evidence" value="ECO:0007669"/>
    <property type="project" value="TreeGrafter"/>
</dbReference>
<evidence type="ECO:0000259" key="4">
    <source>
        <dbReference type="Pfam" id="PF00005"/>
    </source>
</evidence>
<evidence type="ECO:0000256" key="3">
    <source>
        <dbReference type="ARBA" id="ARBA00022970"/>
    </source>
</evidence>
<keyword evidence="2" id="KW-0813">Transport</keyword>
<dbReference type="PANTHER" id="PTHR43820">
    <property type="entry name" value="HIGH-AFFINITY BRANCHED-CHAIN AMINO ACID TRANSPORT ATP-BINDING PROTEIN LIVF"/>
    <property type="match status" value="1"/>
</dbReference>
<dbReference type="GO" id="GO:0015658">
    <property type="term" value="F:branched-chain amino acid transmembrane transporter activity"/>
    <property type="evidence" value="ECO:0007669"/>
    <property type="project" value="TreeGrafter"/>
</dbReference>
<dbReference type="GO" id="GO:0005524">
    <property type="term" value="F:ATP binding"/>
    <property type="evidence" value="ECO:0007669"/>
    <property type="project" value="UniProtKB-KW"/>
</dbReference>
<reference evidence="5 6" key="1">
    <citation type="submission" date="2018-06" db="EMBL/GenBank/DDBJ databases">
        <authorList>
            <consortium name="Pathogen Informatics"/>
            <person name="Doyle S."/>
        </authorList>
    </citation>
    <scope>NUCLEOTIDE SEQUENCE [LARGE SCALE GENOMIC DNA]</scope>
    <source>
        <strain evidence="5 6">NCTC12123</strain>
    </source>
</reference>
<evidence type="ECO:0000256" key="2">
    <source>
        <dbReference type="ARBA" id="ARBA00022448"/>
    </source>
</evidence>
<gene>
    <name evidence="5" type="primary">livF_2</name>
    <name evidence="5" type="ORF">NCTC12123_00797</name>
</gene>
<keyword evidence="3" id="KW-0029">Amino-acid transport</keyword>
<evidence type="ECO:0000256" key="1">
    <source>
        <dbReference type="ARBA" id="ARBA00005417"/>
    </source>
</evidence>
<evidence type="ECO:0000313" key="6">
    <source>
        <dbReference type="Proteomes" id="UP000255163"/>
    </source>
</evidence>
<accession>A0A376F3P8</accession>
<protein>
    <submittedName>
        <fullName evidence="5">Branched-chain amino acid transport ATP-binding protein LivF</fullName>
    </submittedName>
</protein>
<dbReference type="InterPro" id="IPR052156">
    <property type="entry name" value="BCAA_Transport_ATP-bd_LivF"/>
</dbReference>